<dbReference type="InterPro" id="IPR011009">
    <property type="entry name" value="Kinase-like_dom_sf"/>
</dbReference>
<dbReference type="RefSeq" id="XP_002847274.1">
    <property type="nucleotide sequence ID" value="XM_002847228.1"/>
</dbReference>
<feature type="domain" description="AGC-kinase C-terminal" evidence="8">
    <location>
        <begin position="410"/>
        <end position="463"/>
    </location>
</feature>
<keyword evidence="10" id="KW-1185">Reference proteome</keyword>
<keyword evidence="5" id="KW-0067">ATP-binding</keyword>
<name>C5FQN9_ARTOC</name>
<feature type="domain" description="Protein kinase" evidence="7">
    <location>
        <begin position="140"/>
        <end position="409"/>
    </location>
</feature>
<dbReference type="STRING" id="554155.C5FQN9"/>
<sequence>MTLSIADFTLDTSPSPPGILTITLHEGAGFSTVDYYRQISNNDLSSDATKVHPSQYLGGSFVYALLNYEMSQVTVESFFGTSEGPTWGVGYYAERELFVSCLADLTVHLYIGGHSTVDQDIFLGMTRVNLFERYKTPESLWLELRDGAGRIRVSFKYRHIEDKPLKNADFEYITKLGKPHTVSYGKEADQKTFVEKKIDISKAQYITTKQPQINHPFIAPLSLTFNLQGTLYLLSPFVSGGHLFRHIQKQRSFDIERSRLYTAEILCALDYLHNTHGIISWLKPENVLLDSLGHIVLCGFSLFTRERDTYTMPEYPAPELLLNHGKSKSADWWTLGIFLYEMLIGLPAYFDDDPKMIYQRILNLDQPIEFPESIPPTAKDIITKLLDPRPERRLGANGGAPEIKAHPFFDEVDWHKLDLREYRPPFRPNYVMWSFGRYGFPMSMPDEFDGFQYNKPLLRRNTIIENNSSTLKCKVETYQVVVDDDWELIWENGLRIFYFYNRFTEAKQPIPQAVAPNDNTSNATTPSQAQKQAVLEAALRAGYNHAISQLLEYGIDLNTNIFVTSTSGGKSPLEWATEHENYNLVTLFLDMGADAGFSTLKTAMDKRNHNIIKAVVQKSNRIASTRALGLSIDQQDITMVTFLLENGVQCNFQEEDRPSPEYRPSGSAFDHDCPLYHGSWPQEFIPPLVRAVKHGYIDIARLLLNYRADVNVGYHDLGWDLTESHGRGKISFSCGRVIQLAMELGHLEIVQLLLASGADIDLIHPTWCVPGHECHPGSRAVYQKVTASLRVSAKNKGQMATI</sequence>
<protein>
    <submittedName>
        <fullName evidence="9">Protein kinase</fullName>
    </submittedName>
</protein>
<dbReference type="InterPro" id="IPR045270">
    <property type="entry name" value="STKc_AGC"/>
</dbReference>
<dbReference type="AlphaFoldDB" id="C5FQN9"/>
<proteinExistence type="predicted"/>
<organism evidence="9 10">
    <name type="scientific">Arthroderma otae (strain ATCC MYA-4605 / CBS 113480)</name>
    <name type="common">Microsporum canis</name>
    <dbReference type="NCBI Taxonomy" id="554155"/>
    <lineage>
        <taxon>Eukaryota</taxon>
        <taxon>Fungi</taxon>
        <taxon>Dikarya</taxon>
        <taxon>Ascomycota</taxon>
        <taxon>Pezizomycotina</taxon>
        <taxon>Eurotiomycetes</taxon>
        <taxon>Eurotiomycetidae</taxon>
        <taxon>Onygenales</taxon>
        <taxon>Arthrodermataceae</taxon>
        <taxon>Microsporum</taxon>
    </lineage>
</organism>
<dbReference type="eggNOG" id="KOG0598">
    <property type="taxonomic scope" value="Eukaryota"/>
</dbReference>
<dbReference type="PROSITE" id="PS50088">
    <property type="entry name" value="ANK_REPEAT"/>
    <property type="match status" value="2"/>
</dbReference>
<evidence type="ECO:0000313" key="9">
    <source>
        <dbReference type="EMBL" id="EEQ32192.1"/>
    </source>
</evidence>
<keyword evidence="1" id="KW-0723">Serine/threonine-protein kinase</keyword>
<dbReference type="Gene3D" id="1.25.40.20">
    <property type="entry name" value="Ankyrin repeat-containing domain"/>
    <property type="match status" value="2"/>
</dbReference>
<dbReference type="Gene3D" id="1.10.510.10">
    <property type="entry name" value="Transferase(Phosphotransferase) domain 1"/>
    <property type="match status" value="1"/>
</dbReference>
<keyword evidence="3" id="KW-0547">Nucleotide-binding</keyword>
<evidence type="ECO:0000256" key="2">
    <source>
        <dbReference type="ARBA" id="ARBA00022679"/>
    </source>
</evidence>
<keyword evidence="4 9" id="KW-0418">Kinase</keyword>
<keyword evidence="2" id="KW-0808">Transferase</keyword>
<feature type="repeat" description="ANK" evidence="6">
    <location>
        <begin position="568"/>
        <end position="600"/>
    </location>
</feature>
<dbReference type="PANTHER" id="PTHR24351">
    <property type="entry name" value="RIBOSOMAL PROTEIN S6 KINASE"/>
    <property type="match status" value="1"/>
</dbReference>
<dbReference type="CDD" id="cd05123">
    <property type="entry name" value="STKc_AGC"/>
    <property type="match status" value="1"/>
</dbReference>
<dbReference type="OrthoDB" id="1278353at2759"/>
<dbReference type="CDD" id="cd11651">
    <property type="entry name" value="YPK1_N_like"/>
    <property type="match status" value="1"/>
</dbReference>
<keyword evidence="6" id="KW-0040">ANK repeat</keyword>
<dbReference type="InterPro" id="IPR036770">
    <property type="entry name" value="Ankyrin_rpt-contain_sf"/>
</dbReference>
<evidence type="ECO:0000256" key="5">
    <source>
        <dbReference type="ARBA" id="ARBA00022840"/>
    </source>
</evidence>
<evidence type="ECO:0000256" key="4">
    <source>
        <dbReference type="ARBA" id="ARBA00022777"/>
    </source>
</evidence>
<evidence type="ECO:0000256" key="6">
    <source>
        <dbReference type="PROSITE-ProRule" id="PRU00023"/>
    </source>
</evidence>
<dbReference type="PROSITE" id="PS50297">
    <property type="entry name" value="ANK_REP_REGION"/>
    <property type="match status" value="2"/>
</dbReference>
<dbReference type="SMART" id="SM00220">
    <property type="entry name" value="S_TKc"/>
    <property type="match status" value="1"/>
</dbReference>
<evidence type="ECO:0000256" key="1">
    <source>
        <dbReference type="ARBA" id="ARBA00022527"/>
    </source>
</evidence>
<dbReference type="GO" id="GO:0004674">
    <property type="term" value="F:protein serine/threonine kinase activity"/>
    <property type="evidence" value="ECO:0007669"/>
    <property type="project" value="UniProtKB-KW"/>
</dbReference>
<dbReference type="Gene3D" id="3.30.200.20">
    <property type="entry name" value="Phosphorylase Kinase, domain 1"/>
    <property type="match status" value="1"/>
</dbReference>
<evidence type="ECO:0000313" key="10">
    <source>
        <dbReference type="Proteomes" id="UP000002035"/>
    </source>
</evidence>
<accession>C5FQN9</accession>
<feature type="repeat" description="ANK" evidence="6">
    <location>
        <begin position="738"/>
        <end position="765"/>
    </location>
</feature>
<dbReference type="SUPFAM" id="SSF48403">
    <property type="entry name" value="Ankyrin repeat"/>
    <property type="match status" value="1"/>
</dbReference>
<dbReference type="PROSITE" id="PS50011">
    <property type="entry name" value="PROTEIN_KINASE_DOM"/>
    <property type="match status" value="1"/>
</dbReference>
<evidence type="ECO:0000259" key="7">
    <source>
        <dbReference type="PROSITE" id="PS50011"/>
    </source>
</evidence>
<dbReference type="VEuPathDB" id="FungiDB:MCYG_05011"/>
<dbReference type="InterPro" id="IPR002110">
    <property type="entry name" value="Ankyrin_rpt"/>
</dbReference>
<dbReference type="SMART" id="SM00248">
    <property type="entry name" value="ANK"/>
    <property type="match status" value="4"/>
</dbReference>
<dbReference type="Proteomes" id="UP000002035">
    <property type="component" value="Unassembled WGS sequence"/>
</dbReference>
<dbReference type="GeneID" id="9223880"/>
<dbReference type="EMBL" id="DS995704">
    <property type="protein sequence ID" value="EEQ32192.1"/>
    <property type="molecule type" value="Genomic_DNA"/>
</dbReference>
<dbReference type="InterPro" id="IPR000961">
    <property type="entry name" value="AGC-kinase_C"/>
</dbReference>
<dbReference type="OMA" id="EYENQCI"/>
<evidence type="ECO:0000256" key="3">
    <source>
        <dbReference type="ARBA" id="ARBA00022741"/>
    </source>
</evidence>
<dbReference type="SUPFAM" id="SSF56112">
    <property type="entry name" value="Protein kinase-like (PK-like)"/>
    <property type="match status" value="1"/>
</dbReference>
<dbReference type="PROSITE" id="PS51285">
    <property type="entry name" value="AGC_KINASE_CTER"/>
    <property type="match status" value="1"/>
</dbReference>
<gene>
    <name evidence="9" type="ORF">MCYG_05011</name>
</gene>
<evidence type="ECO:0000259" key="8">
    <source>
        <dbReference type="PROSITE" id="PS51285"/>
    </source>
</evidence>
<dbReference type="GO" id="GO:0005524">
    <property type="term" value="F:ATP binding"/>
    <property type="evidence" value="ECO:0007669"/>
    <property type="project" value="UniProtKB-KW"/>
</dbReference>
<dbReference type="HOGENOM" id="CLU_015090_0_0_1"/>
<dbReference type="InterPro" id="IPR000719">
    <property type="entry name" value="Prot_kinase_dom"/>
</dbReference>
<dbReference type="Pfam" id="PF00023">
    <property type="entry name" value="Ank"/>
    <property type="match status" value="2"/>
</dbReference>
<reference evidence="10" key="1">
    <citation type="journal article" date="2012" name="MBio">
        <title>Comparative genome analysis of Trichophyton rubrum and related dermatophytes reveals candidate genes involved in infection.</title>
        <authorList>
            <person name="Martinez D.A."/>
            <person name="Oliver B.G."/>
            <person name="Graeser Y."/>
            <person name="Goldberg J.M."/>
            <person name="Li W."/>
            <person name="Martinez-Rossi N.M."/>
            <person name="Monod M."/>
            <person name="Shelest E."/>
            <person name="Barton R.C."/>
            <person name="Birch E."/>
            <person name="Brakhage A.A."/>
            <person name="Chen Z."/>
            <person name="Gurr S.J."/>
            <person name="Heiman D."/>
            <person name="Heitman J."/>
            <person name="Kosti I."/>
            <person name="Rossi A."/>
            <person name="Saif S."/>
            <person name="Samalova M."/>
            <person name="Saunders C.W."/>
            <person name="Shea T."/>
            <person name="Summerbell R.C."/>
            <person name="Xu J."/>
            <person name="Young S."/>
            <person name="Zeng Q."/>
            <person name="Birren B.W."/>
            <person name="Cuomo C.A."/>
            <person name="White T.C."/>
        </authorList>
    </citation>
    <scope>NUCLEOTIDE SEQUENCE [LARGE SCALE GENOMIC DNA]</scope>
    <source>
        <strain evidence="10">ATCC MYA-4605 / CBS 113480</strain>
    </source>
</reference>
<dbReference type="Pfam" id="PF00069">
    <property type="entry name" value="Pkinase"/>
    <property type="match status" value="1"/>
</dbReference>